<dbReference type="EMBL" id="JAUFQC010000001">
    <property type="protein sequence ID" value="MDN3609584.1"/>
    <property type="molecule type" value="Genomic_DNA"/>
</dbReference>
<name>A0ABT8BT81_9VIBR</name>
<protein>
    <submittedName>
        <fullName evidence="1">Uncharacterized protein</fullName>
    </submittedName>
</protein>
<comment type="caution">
    <text evidence="1">The sequence shown here is derived from an EMBL/GenBank/DDBJ whole genome shotgun (WGS) entry which is preliminary data.</text>
</comment>
<sequence length="46" mass="4931">MILFIFPPFANGGSETNMERTVNQVVLEQSIVGMSESESVATKALG</sequence>
<accession>A0ABT8BT81</accession>
<proteinExistence type="predicted"/>
<keyword evidence="2" id="KW-1185">Reference proteome</keyword>
<reference evidence="2" key="1">
    <citation type="journal article" date="2019" name="Int. J. Syst. Evol. Microbiol.">
        <title>The Global Catalogue of Microorganisms (GCM) 10K type strain sequencing project: providing services to taxonomists for standard genome sequencing and annotation.</title>
        <authorList>
            <consortium name="The Broad Institute Genomics Platform"/>
            <consortium name="The Broad Institute Genome Sequencing Center for Infectious Disease"/>
            <person name="Wu L."/>
            <person name="Ma J."/>
        </authorList>
    </citation>
    <scope>NUCLEOTIDE SEQUENCE [LARGE SCALE GENOMIC DNA]</scope>
    <source>
        <strain evidence="2">CECT 7398</strain>
    </source>
</reference>
<dbReference type="Proteomes" id="UP001238540">
    <property type="component" value="Unassembled WGS sequence"/>
</dbReference>
<organism evidence="1 2">
    <name type="scientific">Vibrio ostreicida</name>
    <dbReference type="NCBI Taxonomy" id="526588"/>
    <lineage>
        <taxon>Bacteria</taxon>
        <taxon>Pseudomonadati</taxon>
        <taxon>Pseudomonadota</taxon>
        <taxon>Gammaproteobacteria</taxon>
        <taxon>Vibrionales</taxon>
        <taxon>Vibrionaceae</taxon>
        <taxon>Vibrio</taxon>
    </lineage>
</organism>
<gene>
    <name evidence="1" type="ORF">QWZ16_07695</name>
</gene>
<dbReference type="RefSeq" id="WP_290311357.1">
    <property type="nucleotide sequence ID" value="NZ_JAUFQC010000001.1"/>
</dbReference>
<evidence type="ECO:0000313" key="2">
    <source>
        <dbReference type="Proteomes" id="UP001238540"/>
    </source>
</evidence>
<evidence type="ECO:0000313" key="1">
    <source>
        <dbReference type="EMBL" id="MDN3609584.1"/>
    </source>
</evidence>